<dbReference type="AlphaFoldDB" id="H6RHP1"/>
<reference evidence="1" key="2">
    <citation type="submission" date="2012-02" db="EMBL/GenBank/DDBJ databases">
        <authorList>
            <person name="Genoscope - CEA"/>
        </authorList>
    </citation>
    <scope>NUCLEOTIDE SEQUENCE</scope>
</reference>
<dbReference type="GO" id="GO:0000287">
    <property type="term" value="F:magnesium ion binding"/>
    <property type="evidence" value="ECO:0007669"/>
    <property type="project" value="TreeGrafter"/>
</dbReference>
<dbReference type="GO" id="GO:0005829">
    <property type="term" value="C:cytosol"/>
    <property type="evidence" value="ECO:0007669"/>
    <property type="project" value="TreeGrafter"/>
</dbReference>
<dbReference type="SFLD" id="SFLDS00003">
    <property type="entry name" value="Haloacid_Dehalogenase"/>
    <property type="match status" value="1"/>
</dbReference>
<dbReference type="SUPFAM" id="SSF56784">
    <property type="entry name" value="HAD-like"/>
    <property type="match status" value="1"/>
</dbReference>
<dbReference type="PANTHER" id="PTHR10000">
    <property type="entry name" value="PHOSPHOSERINE PHOSPHATASE"/>
    <property type="match status" value="1"/>
</dbReference>
<dbReference type="NCBIfam" id="TIGR00099">
    <property type="entry name" value="Cof-subfamily"/>
    <property type="match status" value="1"/>
</dbReference>
<dbReference type="InterPro" id="IPR036412">
    <property type="entry name" value="HAD-like_sf"/>
</dbReference>
<dbReference type="InterPro" id="IPR000150">
    <property type="entry name" value="Cof"/>
</dbReference>
<dbReference type="SFLD" id="SFLDG01140">
    <property type="entry name" value="C2.B:_Phosphomannomutase_and_P"/>
    <property type="match status" value="1"/>
</dbReference>
<gene>
    <name evidence="1" type="ORF">VIS_S3DGC10018</name>
</gene>
<dbReference type="EMBL" id="FO117611">
    <property type="protein sequence ID" value="CCG00552.1"/>
    <property type="molecule type" value="Genomic_DNA"/>
</dbReference>
<organism evidence="1">
    <name type="scientific">uncultured Flavobacteriia bacterium</name>
    <dbReference type="NCBI Taxonomy" id="212695"/>
    <lineage>
        <taxon>Bacteria</taxon>
        <taxon>Pseudomonadati</taxon>
        <taxon>Bacteroidota</taxon>
        <taxon>Flavobacteriia</taxon>
        <taxon>environmental samples</taxon>
    </lineage>
</organism>
<dbReference type="PANTHER" id="PTHR10000:SF53">
    <property type="entry name" value="5-AMINO-6-(5-PHOSPHO-D-RIBITYLAMINO)URACIL PHOSPHATASE YBJI-RELATED"/>
    <property type="match status" value="1"/>
</dbReference>
<name>H6RHP1_9BACT</name>
<accession>H6RHP1</accession>
<dbReference type="InterPro" id="IPR006379">
    <property type="entry name" value="HAD-SF_hydro_IIB"/>
</dbReference>
<proteinExistence type="predicted"/>
<dbReference type="PROSITE" id="PS01228">
    <property type="entry name" value="COF_1"/>
    <property type="match status" value="1"/>
</dbReference>
<sequence length="278" mass="31489">MGFFFTFPFMNTPLLKDVKLVVTDMDGTLLNPSHEVSKLFMDQFWALKEKGVTVVAASGRQHNSIVEKLAPIEKELTVIAENGAMTTYHGKETVFTPYPKIHLDKTLALLKRQENMHPVLCTNGSAFIAKGQDKFEPILREFYSAFNVIDHLEDCTQEVLKIAIYHFESSEKYIYPVVQDLANVVKIKISGPNWVDLSHPNANKGFALNALQKHLGVSPEQTMVFGDYFNDLEMMEQAHFSYAMANAHPEIIKKAQYKTLSNSEFGVETVLKELLKQL</sequence>
<protein>
    <submittedName>
        <fullName evidence="1">HAD-superfamily hydrolase</fullName>
    </submittedName>
</protein>
<dbReference type="GO" id="GO:0016791">
    <property type="term" value="F:phosphatase activity"/>
    <property type="evidence" value="ECO:0007669"/>
    <property type="project" value="UniProtKB-ARBA"/>
</dbReference>
<keyword evidence="1" id="KW-0378">Hydrolase</keyword>
<dbReference type="NCBIfam" id="TIGR01484">
    <property type="entry name" value="HAD-SF-IIB"/>
    <property type="match status" value="1"/>
</dbReference>
<dbReference type="Pfam" id="PF08282">
    <property type="entry name" value="Hydrolase_3"/>
    <property type="match status" value="1"/>
</dbReference>
<evidence type="ECO:0000313" key="1">
    <source>
        <dbReference type="EMBL" id="CCG00552.1"/>
    </source>
</evidence>
<dbReference type="Gene3D" id="3.30.1240.10">
    <property type="match status" value="1"/>
</dbReference>
<dbReference type="InterPro" id="IPR023214">
    <property type="entry name" value="HAD_sf"/>
</dbReference>
<reference evidence="1" key="1">
    <citation type="journal article" date="2012" name="Environ. Microbiol.">
        <title>Genomic content of uncultured Bacteroidetes from contrasting oceanic provinces in the North Atlantic Ocean.</title>
        <authorList>
            <person name="Gomez-Pereira P.R."/>
            <person name="Schuler M."/>
            <person name="Fuchs B.M."/>
            <person name="Bennke C."/>
            <person name="Teeling H."/>
            <person name="Waldmann J."/>
            <person name="Richter M."/>
            <person name="Barbe V."/>
            <person name="Bataille E."/>
            <person name="Glockner F.O."/>
            <person name="Amann R."/>
        </authorList>
    </citation>
    <scope>NUCLEOTIDE SEQUENCE</scope>
</reference>
<dbReference type="Gene3D" id="3.40.50.1000">
    <property type="entry name" value="HAD superfamily/HAD-like"/>
    <property type="match status" value="1"/>
</dbReference>